<evidence type="ECO:0000256" key="4">
    <source>
        <dbReference type="ARBA" id="ARBA00022840"/>
    </source>
</evidence>
<dbReference type="Gene3D" id="3.30.420.40">
    <property type="match status" value="2"/>
</dbReference>
<sequence length="386" mass="43083">MSSNQVEFSNQPVVIDNGSAIIKAGFAGQDQPSSIFPSLIGNPKYKKVIGSSVENDSSYFVGERIHDMRGILKLKHPMTHGVVTHWDCMERVWNHTYELLKIQSSEHPVLLTDVPNNPRLHRERAAELFFETYNAPALYFSIPAILSLYASGKTTGIVLDSGDGVTHAVPVFEGFALPHAITRIDIGGRDITDHLSYLLRRGGYNFNTSAEREVVRTIKEKTCYVAFDPQKEEEMRELDNTTSSKPVQTTYQLPDGNLIDLGAEKFRAPELLFHPDIIGDESPGIHQCIDTSIRKSDIDLRKTLYANIILGGGSTLFTGFGERLLHEVKKLAPKDVKIKITAPLERKYSAWIGGSILASLTTFKDLWVTAQEYEDEGASILHRKIL</sequence>
<evidence type="ECO:0000256" key="1">
    <source>
        <dbReference type="ARBA" id="ARBA00004245"/>
    </source>
</evidence>
<dbReference type="Proteomes" id="UP000001396">
    <property type="component" value="Unassembled WGS sequence"/>
</dbReference>
<evidence type="ECO:0000256" key="3">
    <source>
        <dbReference type="ARBA" id="ARBA00022741"/>
    </source>
</evidence>
<comment type="similarity">
    <text evidence="6">Belongs to the actin family. ARP1 subfamily.</text>
</comment>
<name>D3B962_HETP5</name>
<evidence type="ECO:0000256" key="6">
    <source>
        <dbReference type="ARBA" id="ARBA00038483"/>
    </source>
</evidence>
<proteinExistence type="inferred from homology"/>
<dbReference type="FunFam" id="3.90.640.10:FF:000008">
    <property type="entry name" value="alpha-centractin isoform X1"/>
    <property type="match status" value="1"/>
</dbReference>
<evidence type="ECO:0000256" key="5">
    <source>
        <dbReference type="ARBA" id="ARBA00023212"/>
    </source>
</evidence>
<protein>
    <submittedName>
        <fullName evidence="7">Alpha-centractin</fullName>
    </submittedName>
</protein>
<dbReference type="PANTHER" id="PTHR11937">
    <property type="entry name" value="ACTIN"/>
    <property type="match status" value="1"/>
</dbReference>
<dbReference type="InParanoid" id="D3B962"/>
<dbReference type="CDD" id="cd10216">
    <property type="entry name" value="ASKHA_NBD_Arp1"/>
    <property type="match status" value="1"/>
</dbReference>
<dbReference type="Pfam" id="PF00022">
    <property type="entry name" value="Actin"/>
    <property type="match status" value="1"/>
</dbReference>
<keyword evidence="3" id="KW-0547">Nucleotide-binding</keyword>
<organism evidence="7 8">
    <name type="scientific">Heterostelium pallidum (strain ATCC 26659 / Pp 5 / PN500)</name>
    <name type="common">Cellular slime mold</name>
    <name type="synonym">Polysphondylium pallidum</name>
    <dbReference type="NCBI Taxonomy" id="670386"/>
    <lineage>
        <taxon>Eukaryota</taxon>
        <taxon>Amoebozoa</taxon>
        <taxon>Evosea</taxon>
        <taxon>Eumycetozoa</taxon>
        <taxon>Dictyostelia</taxon>
        <taxon>Acytosteliales</taxon>
        <taxon>Acytosteliaceae</taxon>
        <taxon>Heterostelium</taxon>
    </lineage>
</organism>
<dbReference type="STRING" id="670386.D3B962"/>
<evidence type="ECO:0000256" key="2">
    <source>
        <dbReference type="ARBA" id="ARBA00022490"/>
    </source>
</evidence>
<keyword evidence="8" id="KW-1185">Reference proteome</keyword>
<keyword evidence="4" id="KW-0067">ATP-binding</keyword>
<dbReference type="SMART" id="SM00268">
    <property type="entry name" value="ACTIN"/>
    <property type="match status" value="1"/>
</dbReference>
<dbReference type="FunCoup" id="D3B962">
    <property type="interactions" value="108"/>
</dbReference>
<dbReference type="Gene3D" id="3.90.640.10">
    <property type="entry name" value="Actin, Chain A, domain 4"/>
    <property type="match status" value="1"/>
</dbReference>
<dbReference type="InterPro" id="IPR043129">
    <property type="entry name" value="ATPase_NBD"/>
</dbReference>
<keyword evidence="5" id="KW-0206">Cytoskeleton</keyword>
<gene>
    <name evidence="7" type="primary">arpA</name>
    <name evidence="7" type="ORF">PPL_05006</name>
</gene>
<dbReference type="RefSeq" id="XP_020434218.1">
    <property type="nucleotide sequence ID" value="XM_020575902.1"/>
</dbReference>
<comment type="caution">
    <text evidence="7">The sequence shown here is derived from an EMBL/GenBank/DDBJ whole genome shotgun (WGS) entry which is preliminary data.</text>
</comment>
<dbReference type="FunFam" id="3.30.420.40:FF:000502">
    <property type="entry name" value="Actin-Related Proteins"/>
    <property type="match status" value="1"/>
</dbReference>
<comment type="subcellular location">
    <subcellularLocation>
        <location evidence="1">Cytoplasm</location>
        <location evidence="1">Cytoskeleton</location>
    </subcellularLocation>
</comment>
<evidence type="ECO:0000313" key="8">
    <source>
        <dbReference type="Proteomes" id="UP000001396"/>
    </source>
</evidence>
<accession>D3B962</accession>
<dbReference type="EMBL" id="ADBJ01000021">
    <property type="protein sequence ID" value="EFA82101.1"/>
    <property type="molecule type" value="Genomic_DNA"/>
</dbReference>
<dbReference type="GO" id="GO:0005524">
    <property type="term" value="F:ATP binding"/>
    <property type="evidence" value="ECO:0007669"/>
    <property type="project" value="UniProtKB-KW"/>
</dbReference>
<dbReference type="PRINTS" id="PR00190">
    <property type="entry name" value="ACTIN"/>
</dbReference>
<dbReference type="InterPro" id="IPR004000">
    <property type="entry name" value="Actin"/>
</dbReference>
<dbReference type="SUPFAM" id="SSF53067">
    <property type="entry name" value="Actin-like ATPase domain"/>
    <property type="match status" value="2"/>
</dbReference>
<dbReference type="GO" id="GO:0005856">
    <property type="term" value="C:cytoskeleton"/>
    <property type="evidence" value="ECO:0007669"/>
    <property type="project" value="UniProtKB-SubCell"/>
</dbReference>
<keyword evidence="2" id="KW-0963">Cytoplasm</keyword>
<evidence type="ECO:0000313" key="7">
    <source>
        <dbReference type="EMBL" id="EFA82101.1"/>
    </source>
</evidence>
<dbReference type="GeneID" id="31360492"/>
<dbReference type="AlphaFoldDB" id="D3B962"/>
<reference evidence="7 8" key="1">
    <citation type="journal article" date="2011" name="Genome Res.">
        <title>Phylogeny-wide analysis of social amoeba genomes highlights ancient origins for complex intercellular communication.</title>
        <authorList>
            <person name="Heidel A.J."/>
            <person name="Lawal H.M."/>
            <person name="Felder M."/>
            <person name="Schilde C."/>
            <person name="Helps N.R."/>
            <person name="Tunggal B."/>
            <person name="Rivero F."/>
            <person name="John U."/>
            <person name="Schleicher M."/>
            <person name="Eichinger L."/>
            <person name="Platzer M."/>
            <person name="Noegel A.A."/>
            <person name="Schaap P."/>
            <person name="Gloeckner G."/>
        </authorList>
    </citation>
    <scope>NUCLEOTIDE SEQUENCE [LARGE SCALE GENOMIC DNA]</scope>
    <source>
        <strain evidence="8">ATCC 26659 / Pp 5 / PN500</strain>
    </source>
</reference>
<dbReference type="OMA" id="FERMWIS"/>